<comment type="caution">
    <text evidence="2">The sequence shown here is derived from an EMBL/GenBank/DDBJ whole genome shotgun (WGS) entry which is preliminary data.</text>
</comment>
<gene>
    <name evidence="2" type="ORF">ACJDUH_17855</name>
</gene>
<evidence type="ECO:0000313" key="2">
    <source>
        <dbReference type="EMBL" id="MFL0269944.1"/>
    </source>
</evidence>
<dbReference type="EMBL" id="JBJHZY010000005">
    <property type="protein sequence ID" value="MFL0269944.1"/>
    <property type="molecule type" value="Genomic_DNA"/>
</dbReference>
<evidence type="ECO:0000256" key="1">
    <source>
        <dbReference type="SAM" id="Phobius"/>
    </source>
</evidence>
<dbReference type="RefSeq" id="WP_406766572.1">
    <property type="nucleotide sequence ID" value="NZ_JBJHZY010000005.1"/>
</dbReference>
<accession>A0ABW8TXA5</accession>
<name>A0ABW8TXA5_9CLOT</name>
<organism evidence="2 3">
    <name type="scientific">Candidatus Clostridium radicumherbarum</name>
    <dbReference type="NCBI Taxonomy" id="3381662"/>
    <lineage>
        <taxon>Bacteria</taxon>
        <taxon>Bacillati</taxon>
        <taxon>Bacillota</taxon>
        <taxon>Clostridia</taxon>
        <taxon>Eubacteriales</taxon>
        <taxon>Clostridiaceae</taxon>
        <taxon>Clostridium</taxon>
    </lineage>
</organism>
<proteinExistence type="predicted"/>
<protein>
    <recommendedName>
        <fullName evidence="4">DUF4350 domain-containing protein</fullName>
    </recommendedName>
</protein>
<evidence type="ECO:0000313" key="3">
    <source>
        <dbReference type="Proteomes" id="UP001623661"/>
    </source>
</evidence>
<sequence>MRVKKDYQLIIFLILIPIFLFGAFYISSRMGNNLPQFSIENKSNEGCSIFYETLKDLKLPIDRSISTVEIQDINSIQIVVPGGSFDINSSKIKNWVYNGGVLVSLSSGNIHILDYGVLPKIKGGTNIYSYGKGTIIGADINAITNKTLLSNTDGAYELLSEMGSYNKAKIYFNESYLFSQNNNMSLWDYMPLWSKFIVYQLIIALAAFFYYKGKRFGRPLPFYEEVERSENEYLYSSAALYRQAKGYDLILENFYKKLLKELNSNHENWLKLWESKSLPSLKEARRFKEFMDINKKRKPKEYIKAIAIVEHLINIIEQRRESYWKTLKITK</sequence>
<reference evidence="2 3" key="1">
    <citation type="submission" date="2024-11" db="EMBL/GenBank/DDBJ databases">
        <authorList>
            <person name="Heng Y.C."/>
            <person name="Lim A.C.H."/>
            <person name="Lee J.K.Y."/>
            <person name="Kittelmann S."/>
        </authorList>
    </citation>
    <scope>NUCLEOTIDE SEQUENCE [LARGE SCALE GENOMIC DNA]</scope>
    <source>
        <strain evidence="2 3">WILCCON 0202</strain>
    </source>
</reference>
<keyword evidence="3" id="KW-1185">Reference proteome</keyword>
<keyword evidence="1" id="KW-0812">Transmembrane</keyword>
<feature type="transmembrane region" description="Helical" evidence="1">
    <location>
        <begin position="192"/>
        <end position="211"/>
    </location>
</feature>
<keyword evidence="1" id="KW-0472">Membrane</keyword>
<dbReference type="Proteomes" id="UP001623661">
    <property type="component" value="Unassembled WGS sequence"/>
</dbReference>
<feature type="transmembrane region" description="Helical" evidence="1">
    <location>
        <begin position="7"/>
        <end position="26"/>
    </location>
</feature>
<keyword evidence="1" id="KW-1133">Transmembrane helix</keyword>
<evidence type="ECO:0008006" key="4">
    <source>
        <dbReference type="Google" id="ProtNLM"/>
    </source>
</evidence>